<comment type="caution">
    <text evidence="1">The sequence shown here is derived from an EMBL/GenBank/DDBJ whole genome shotgun (WGS) entry which is preliminary data.</text>
</comment>
<name>A0A1J5I654_9BACT</name>
<reference evidence="1 2" key="1">
    <citation type="journal article" date="2016" name="Environ. Microbiol.">
        <title>Genomic resolution of a cold subsurface aquifer community provides metabolic insights for novel microbes adapted to high CO concentrations.</title>
        <authorList>
            <person name="Probst A.J."/>
            <person name="Castelle C.J."/>
            <person name="Singh A."/>
            <person name="Brown C.T."/>
            <person name="Anantharaman K."/>
            <person name="Sharon I."/>
            <person name="Hug L.A."/>
            <person name="Burstein D."/>
            <person name="Emerson J.B."/>
            <person name="Thomas B.C."/>
            <person name="Banfield J.F."/>
        </authorList>
    </citation>
    <scope>NUCLEOTIDE SEQUENCE [LARGE SCALE GENOMIC DNA]</scope>
    <source>
        <strain evidence="1">CG2_30_35_20</strain>
    </source>
</reference>
<dbReference type="AlphaFoldDB" id="A0A1J5I654"/>
<dbReference type="Proteomes" id="UP000182344">
    <property type="component" value="Unassembled WGS sequence"/>
</dbReference>
<proteinExistence type="predicted"/>
<protein>
    <submittedName>
        <fullName evidence="1">Uncharacterized protein</fullName>
    </submittedName>
</protein>
<gene>
    <name evidence="1" type="ORF">AUK05_03035</name>
</gene>
<evidence type="ECO:0000313" key="1">
    <source>
        <dbReference type="EMBL" id="OIP86680.1"/>
    </source>
</evidence>
<evidence type="ECO:0000313" key="2">
    <source>
        <dbReference type="Proteomes" id="UP000182344"/>
    </source>
</evidence>
<dbReference type="EMBL" id="MNZO01000045">
    <property type="protein sequence ID" value="OIP86680.1"/>
    <property type="molecule type" value="Genomic_DNA"/>
</dbReference>
<accession>A0A1J5I654</accession>
<dbReference type="STRING" id="1805376.AUK05_03035"/>
<sequence>MKKNSISPYLLVISIMTFVTLFVATVSQSYDNLINSTRISQNNSLGKTIDFNLKTDVIKIIESRR</sequence>
<organism evidence="1 2">
    <name type="scientific">Candidatus Shapirobacteria bacterium CG2_30_35_20</name>
    <dbReference type="NCBI Taxonomy" id="1805376"/>
    <lineage>
        <taxon>Bacteria</taxon>
        <taxon>Candidatus Shapironibacteriota</taxon>
    </lineage>
</organism>